<evidence type="ECO:0000256" key="4">
    <source>
        <dbReference type="ARBA" id="ARBA00022989"/>
    </source>
</evidence>
<evidence type="ECO:0000313" key="9">
    <source>
        <dbReference type="EMBL" id="PWU68861.1"/>
    </source>
</evidence>
<feature type="compositionally biased region" description="Basic and acidic residues" evidence="6">
    <location>
        <begin position="40"/>
        <end position="56"/>
    </location>
</feature>
<dbReference type="GO" id="GO:0044781">
    <property type="term" value="P:bacterial-type flagellum organization"/>
    <property type="evidence" value="ECO:0007669"/>
    <property type="project" value="InterPro"/>
</dbReference>
<feature type="signal peptide" evidence="8">
    <location>
        <begin position="1"/>
        <end position="28"/>
    </location>
</feature>
<evidence type="ECO:0000256" key="3">
    <source>
        <dbReference type="ARBA" id="ARBA00022692"/>
    </source>
</evidence>
<keyword evidence="5 7" id="KW-0472">Membrane</keyword>
<evidence type="ECO:0000313" key="10">
    <source>
        <dbReference type="Proteomes" id="UP000245624"/>
    </source>
</evidence>
<proteinExistence type="predicted"/>
<evidence type="ECO:0000256" key="6">
    <source>
        <dbReference type="SAM" id="MobiDB-lite"/>
    </source>
</evidence>
<comment type="subcellular location">
    <subcellularLocation>
        <location evidence="1">Cell membrane</location>
    </subcellularLocation>
</comment>
<dbReference type="GO" id="GO:0016020">
    <property type="term" value="C:membrane"/>
    <property type="evidence" value="ECO:0007669"/>
    <property type="project" value="InterPro"/>
</dbReference>
<evidence type="ECO:0000256" key="7">
    <source>
        <dbReference type="SAM" id="Phobius"/>
    </source>
</evidence>
<reference evidence="9 10" key="1">
    <citation type="submission" date="2018-05" db="EMBL/GenBank/DDBJ databases">
        <title>Genomic analysis of Gracilibacillus dipsosauri DD1 reveals novel features of a salt-tolerant amylase.</title>
        <authorList>
            <person name="Deutch C.E."/>
            <person name="Yang S."/>
        </authorList>
    </citation>
    <scope>NUCLEOTIDE SEQUENCE [LARGE SCALE GENOMIC DNA]</scope>
    <source>
        <strain evidence="9 10">DD1</strain>
    </source>
</reference>
<comment type="caution">
    <text evidence="9">The sequence shown here is derived from an EMBL/GenBank/DDBJ whole genome shotgun (WGS) entry which is preliminary data.</text>
</comment>
<evidence type="ECO:0000256" key="1">
    <source>
        <dbReference type="ARBA" id="ARBA00004236"/>
    </source>
</evidence>
<accession>A0A317KZA5</accession>
<dbReference type="EMBL" id="QGTD01000008">
    <property type="protein sequence ID" value="PWU68861.1"/>
    <property type="molecule type" value="Genomic_DNA"/>
</dbReference>
<keyword evidence="2" id="KW-1003">Cell membrane</keyword>
<protein>
    <recommendedName>
        <fullName evidence="11">Flagellar protein</fullName>
    </recommendedName>
</protein>
<evidence type="ECO:0008006" key="11">
    <source>
        <dbReference type="Google" id="ProtNLM"/>
    </source>
</evidence>
<dbReference type="Proteomes" id="UP000245624">
    <property type="component" value="Unassembled WGS sequence"/>
</dbReference>
<dbReference type="OrthoDB" id="2376965at2"/>
<keyword evidence="3 7" id="KW-0812">Transmembrane</keyword>
<dbReference type="InterPro" id="IPR022781">
    <property type="entry name" value="Flagellar_biosynth_FliO"/>
</dbReference>
<evidence type="ECO:0000256" key="5">
    <source>
        <dbReference type="ARBA" id="ARBA00023136"/>
    </source>
</evidence>
<gene>
    <name evidence="9" type="ORF">DLJ74_10615</name>
</gene>
<feature type="chain" id="PRO_5016325515" description="Flagellar protein" evidence="8">
    <location>
        <begin position="29"/>
        <end position="221"/>
    </location>
</feature>
<organism evidence="9 10">
    <name type="scientific">Gracilibacillus dipsosauri</name>
    <dbReference type="NCBI Taxonomy" id="178340"/>
    <lineage>
        <taxon>Bacteria</taxon>
        <taxon>Bacillati</taxon>
        <taxon>Bacillota</taxon>
        <taxon>Bacilli</taxon>
        <taxon>Bacillales</taxon>
        <taxon>Bacillaceae</taxon>
        <taxon>Gracilibacillus</taxon>
    </lineage>
</organism>
<dbReference type="Pfam" id="PF04347">
    <property type="entry name" value="FliO"/>
    <property type="match status" value="1"/>
</dbReference>
<evidence type="ECO:0000256" key="2">
    <source>
        <dbReference type="ARBA" id="ARBA00022475"/>
    </source>
</evidence>
<sequence length="221" mass="25398">MVTINRKGVILSILICALFLTSSITTYASQSVEEYFNQNQEKENQEKEKQETKTNESTEVEQTEVESPNFIISLLRLVLALGVIIALIIFISKFLKNKNKYLGKQGIIENYGGISVGANKSLQTIRIGDRYYVIGVGDNIELLLEITDEETMEQLKKNENEGNKSMDFMPWIKDKSVKQNRVESQASKEFGQLFKKELTTMKEGRKQILQKMRKIKKHHDN</sequence>
<keyword evidence="4 7" id="KW-1133">Transmembrane helix</keyword>
<dbReference type="AlphaFoldDB" id="A0A317KZA5"/>
<keyword evidence="8" id="KW-0732">Signal</keyword>
<evidence type="ECO:0000256" key="8">
    <source>
        <dbReference type="SAM" id="SignalP"/>
    </source>
</evidence>
<feature type="transmembrane region" description="Helical" evidence="7">
    <location>
        <begin position="70"/>
        <end position="91"/>
    </location>
</feature>
<keyword evidence="10" id="KW-1185">Reference proteome</keyword>
<name>A0A317KZA5_9BACI</name>
<feature type="region of interest" description="Disordered" evidence="6">
    <location>
        <begin position="38"/>
        <end position="61"/>
    </location>
</feature>